<feature type="chain" id="PRO_5042030549" description="F5/8 type C domain-containing protein" evidence="1">
    <location>
        <begin position="20"/>
        <end position="235"/>
    </location>
</feature>
<evidence type="ECO:0008006" key="4">
    <source>
        <dbReference type="Google" id="ProtNLM"/>
    </source>
</evidence>
<keyword evidence="1" id="KW-0732">Signal</keyword>
<feature type="signal peptide" evidence="1">
    <location>
        <begin position="1"/>
        <end position="19"/>
    </location>
</feature>
<dbReference type="Proteomes" id="UP001209570">
    <property type="component" value="Unassembled WGS sequence"/>
</dbReference>
<evidence type="ECO:0000313" key="3">
    <source>
        <dbReference type="Proteomes" id="UP001209570"/>
    </source>
</evidence>
<evidence type="ECO:0000256" key="1">
    <source>
        <dbReference type="SAM" id="SignalP"/>
    </source>
</evidence>
<organism evidence="2 3">
    <name type="scientific">Pythium insidiosum</name>
    <name type="common">Pythiosis disease agent</name>
    <dbReference type="NCBI Taxonomy" id="114742"/>
    <lineage>
        <taxon>Eukaryota</taxon>
        <taxon>Sar</taxon>
        <taxon>Stramenopiles</taxon>
        <taxon>Oomycota</taxon>
        <taxon>Peronosporomycetes</taxon>
        <taxon>Pythiales</taxon>
        <taxon>Pythiaceae</taxon>
        <taxon>Pythium</taxon>
    </lineage>
</organism>
<dbReference type="Gene3D" id="2.60.120.260">
    <property type="entry name" value="Galactose-binding domain-like"/>
    <property type="match status" value="1"/>
</dbReference>
<dbReference type="InterPro" id="IPR008979">
    <property type="entry name" value="Galactose-bd-like_sf"/>
</dbReference>
<evidence type="ECO:0000313" key="2">
    <source>
        <dbReference type="EMBL" id="KAJ0404054.1"/>
    </source>
</evidence>
<proteinExistence type="predicted"/>
<comment type="caution">
    <text evidence="2">The sequence shown here is derived from an EMBL/GenBank/DDBJ whole genome shotgun (WGS) entry which is preliminary data.</text>
</comment>
<protein>
    <recommendedName>
        <fullName evidence="4">F5/8 type C domain-containing protein</fullName>
    </recommendedName>
</protein>
<keyword evidence="3" id="KW-1185">Reference proteome</keyword>
<name>A0AAD5QC79_PYTIN</name>
<sequence>MPATRWALLCCCLLASADAIVNFPGVEFNAASGQVAHASSYYDYRPNVVHDTVYVPQNAIDGFTDESSWWSSGDERVGPLSKPFWQLNMTTTPPRLLRIVIRWHGFLSPSAYRVRVSYAGENFQTIAVVTNRSMAFDRVDSITQGLDKVDTRFRFLRVLFDVPNACESEDTCAADDGSGAIAPNGTTGERVIYGIREFELWATGTKNAARPAPAGASASVWAVWAVGMAVQVMMR</sequence>
<gene>
    <name evidence="2" type="ORF">P43SY_004309</name>
</gene>
<dbReference type="EMBL" id="JAKCXM010000070">
    <property type="protein sequence ID" value="KAJ0404054.1"/>
    <property type="molecule type" value="Genomic_DNA"/>
</dbReference>
<dbReference type="SUPFAM" id="SSF49785">
    <property type="entry name" value="Galactose-binding domain-like"/>
    <property type="match status" value="1"/>
</dbReference>
<accession>A0AAD5QC79</accession>
<dbReference type="AlphaFoldDB" id="A0AAD5QC79"/>
<reference evidence="2" key="1">
    <citation type="submission" date="2021-12" db="EMBL/GenBank/DDBJ databases">
        <title>Prjna785345.</title>
        <authorList>
            <person name="Rujirawat T."/>
            <person name="Krajaejun T."/>
        </authorList>
    </citation>
    <scope>NUCLEOTIDE SEQUENCE</scope>
    <source>
        <strain evidence="2">Pi057C3</strain>
    </source>
</reference>